<feature type="compositionally biased region" description="Polar residues" evidence="1">
    <location>
        <begin position="642"/>
        <end position="652"/>
    </location>
</feature>
<keyword evidence="3" id="KW-1185">Reference proteome</keyword>
<dbReference type="EMBL" id="CYKH01000767">
    <property type="protein sequence ID" value="CUG36039.1"/>
    <property type="molecule type" value="Genomic_DNA"/>
</dbReference>
<proteinExistence type="predicted"/>
<feature type="compositionally biased region" description="Basic and acidic residues" evidence="1">
    <location>
        <begin position="626"/>
        <end position="637"/>
    </location>
</feature>
<evidence type="ECO:0000256" key="1">
    <source>
        <dbReference type="SAM" id="MobiDB-lite"/>
    </source>
</evidence>
<sequence>MVRLFDTPKSNPNLFRKHHEDPQQVQQPQAPNGASSRNSSVSSAQHPPLVELVGQDAHHNGAAATNNNRGGSVLPQQQQREFKLMTSPLPSQHHQRYPAASPSSPQATNAAAALPLVDLKSLIFDNVSAHVWSTRQNRFLLLDGPDKADIVSQRASVRMLKDAAQLLCGERGVVMEQLRPRDIASVHLHVVQQHHQHNNNNSPAASFSVAVHAHAPSAADEFDGRMEQLRPRDIASVHLHVVQQQHQHSPATSFSVAVHAHAPSAADEFDGTSFVRRLPNGVVLRGGHQASSDARNNNTTKRNGSAATWATVVIVCPHRDLAQRLHDAIEGLRVRYLQSVPHGSVPEAGVAESAIVLQHKARELIARAGLRPDGVAQQQLQQQQHPSSSHMTALIPAAAVKRRGSPAPLSPRSYLMLGGSGSGGPATPLSGMSTPPLRSPPWSQKRSQQGGSSSAAAHHRGGQHGQQHLSLLTTIPRSPFDSSPSADAYEVLLGSDSEDDDDGASRSDITFRYEHGTANGGDGGESPAGGGSSSNSSVVSSDDDQERAALIRSAFRDPFVPLKREVQEILGPHGTWVPPQQQQGSTGGQQSAAQQQKQKVDAMQSSTVSAATAAPQHQSTTQQPDNDGRELSREPNPHNHHNMITGNISATTSPQSHAYQQQHHHHHVSQRSSLSGSQRHTENDPFLQGSTMRPTNAAPPQPSETERRTQALIDKLRAGILDASKQQQLQHAEQHLQYQFQHGGSTAALVSPEPSMILDAPPTTTQQQQQQPQHHPRRSLGATSSTSPYRDQRPKPLLQVLRRDELDDHNNDAASDAESLQFHEEDRHAPPAATGASANSLADRTSSVADPLDNTIVPSKSDEARRQRGPTPTKRSSPPRPTAASDGPRLSRATSSGLNKSPNRTAKNSALDDALAAAGGAARTTAGRVTSPNAQQQRRSPMLASSRFQLSPGSDAAVLQQQQQQRHRSPTPSMRIPPAMGKQPSSRMISPDPERSPSREDFGNVEHSLATHPSSASVLDPGSRRCKWCKNVAPESHDDRCALRKIRCKKCQKILMLKERNSHNCGS</sequence>
<feature type="compositionally biased region" description="Polar residues" evidence="1">
    <location>
        <begin position="836"/>
        <end position="848"/>
    </location>
</feature>
<evidence type="ECO:0000313" key="2">
    <source>
        <dbReference type="EMBL" id="CUG36039.1"/>
    </source>
</evidence>
<evidence type="ECO:0000313" key="3">
    <source>
        <dbReference type="Proteomes" id="UP000051952"/>
    </source>
</evidence>
<feature type="compositionally biased region" description="Polar residues" evidence="1">
    <location>
        <begin position="892"/>
        <end position="908"/>
    </location>
</feature>
<feature type="region of interest" description="Disordered" evidence="1">
    <location>
        <begin position="513"/>
        <end position="550"/>
    </location>
</feature>
<feature type="compositionally biased region" description="Low complexity" evidence="1">
    <location>
        <begin position="911"/>
        <end position="928"/>
    </location>
</feature>
<feature type="compositionally biased region" description="Basic and acidic residues" evidence="1">
    <location>
        <begin position="992"/>
        <end position="1004"/>
    </location>
</feature>
<name>A0A0S4J0U2_BODSA</name>
<feature type="compositionally biased region" description="Gly residues" evidence="1">
    <location>
        <begin position="518"/>
        <end position="532"/>
    </location>
</feature>
<feature type="compositionally biased region" description="Polar residues" evidence="1">
    <location>
        <begin position="603"/>
        <end position="625"/>
    </location>
</feature>
<organism evidence="2 3">
    <name type="scientific">Bodo saltans</name>
    <name type="common">Flagellated protozoan</name>
    <dbReference type="NCBI Taxonomy" id="75058"/>
    <lineage>
        <taxon>Eukaryota</taxon>
        <taxon>Discoba</taxon>
        <taxon>Euglenozoa</taxon>
        <taxon>Kinetoplastea</taxon>
        <taxon>Metakinetoplastina</taxon>
        <taxon>Eubodonida</taxon>
        <taxon>Bodonidae</taxon>
        <taxon>Bodo</taxon>
    </lineage>
</organism>
<dbReference type="AlphaFoldDB" id="A0A0S4J0U2"/>
<feature type="compositionally biased region" description="Polar residues" evidence="1">
    <location>
        <begin position="930"/>
        <end position="939"/>
    </location>
</feature>
<feature type="compositionally biased region" description="Polar residues" evidence="1">
    <location>
        <begin position="23"/>
        <end position="34"/>
    </location>
</feature>
<feature type="region of interest" description="Disordered" evidence="1">
    <location>
        <begin position="402"/>
        <end position="468"/>
    </location>
</feature>
<gene>
    <name evidence="2" type="ORF">BSAL_78240</name>
</gene>
<feature type="region of interest" description="Disordered" evidence="1">
    <location>
        <begin position="572"/>
        <end position="707"/>
    </location>
</feature>
<feature type="compositionally biased region" description="Low complexity" evidence="1">
    <location>
        <begin position="446"/>
        <end position="456"/>
    </location>
</feature>
<protein>
    <submittedName>
        <fullName evidence="2">Uncharacterized protein</fullName>
    </submittedName>
</protein>
<reference evidence="3" key="1">
    <citation type="submission" date="2015-09" db="EMBL/GenBank/DDBJ databases">
        <authorList>
            <consortium name="Pathogen Informatics"/>
        </authorList>
    </citation>
    <scope>NUCLEOTIDE SEQUENCE [LARGE SCALE GENOMIC DNA]</scope>
    <source>
        <strain evidence="3">Lake Konstanz</strain>
    </source>
</reference>
<feature type="compositionally biased region" description="Low complexity" evidence="1">
    <location>
        <begin position="761"/>
        <end position="773"/>
    </location>
</feature>
<dbReference type="Proteomes" id="UP000051952">
    <property type="component" value="Unassembled WGS sequence"/>
</dbReference>
<feature type="region of interest" description="Disordered" evidence="1">
    <location>
        <begin position="809"/>
        <end position="1022"/>
    </location>
</feature>
<accession>A0A0S4J0U2</accession>
<feature type="compositionally biased region" description="Low complexity" evidence="1">
    <location>
        <begin position="580"/>
        <end position="597"/>
    </location>
</feature>
<feature type="region of interest" description="Disordered" evidence="1">
    <location>
        <begin position="754"/>
        <end position="795"/>
    </location>
</feature>
<feature type="region of interest" description="Disordered" evidence="1">
    <location>
        <begin position="1"/>
        <end position="45"/>
    </location>
</feature>